<feature type="compositionally biased region" description="Low complexity" evidence="2">
    <location>
        <begin position="254"/>
        <end position="275"/>
    </location>
</feature>
<feature type="non-terminal residue" evidence="3">
    <location>
        <position position="1"/>
    </location>
</feature>
<sequence>QGFNKYYPPDYDGEKHKSLNSYRGKHALGDRARKIDQGILITRFELPFNIWCGTCNAHIGMGVRYNAEKKKIGKYYSTPIFSFRCKCHLCSGWFEIQTDPQNTRYVVVSGARQKDEDWDPEENGGYAIHDTEGKDVAVDPLIALEKSVDSQNFATKVQAPRIEQLQNMSEHYNADPYAHSLRLRKRFREEKKVEKQKEEADNNIKARYGLPSELSLLRDDDTSIQEASDAWAKARSDRVREEASKRRKLDLDKPLLPSSARSASGSRKQSGSSSKVKLSLPNSSSDMVSSLRARILSNTSRQSGVFLTSIPQPGKRFPDEKAAGFLKKKG</sequence>
<dbReference type="STRING" id="747525.W4KCW5"/>
<proteinExistence type="inferred from homology"/>
<dbReference type="InParanoid" id="W4KCW5"/>
<dbReference type="EMBL" id="KI925457">
    <property type="protein sequence ID" value="ETW82906.1"/>
    <property type="molecule type" value="Genomic_DNA"/>
</dbReference>
<feature type="compositionally biased region" description="Polar residues" evidence="2">
    <location>
        <begin position="296"/>
        <end position="311"/>
    </location>
</feature>
<reference evidence="3 4" key="1">
    <citation type="journal article" date="2012" name="New Phytol.">
        <title>Insight into trade-off between wood decay and parasitism from the genome of a fungal forest pathogen.</title>
        <authorList>
            <person name="Olson A."/>
            <person name="Aerts A."/>
            <person name="Asiegbu F."/>
            <person name="Belbahri L."/>
            <person name="Bouzid O."/>
            <person name="Broberg A."/>
            <person name="Canback B."/>
            <person name="Coutinho P.M."/>
            <person name="Cullen D."/>
            <person name="Dalman K."/>
            <person name="Deflorio G."/>
            <person name="van Diepen L.T."/>
            <person name="Dunand C."/>
            <person name="Duplessis S."/>
            <person name="Durling M."/>
            <person name="Gonthier P."/>
            <person name="Grimwood J."/>
            <person name="Fossdal C.G."/>
            <person name="Hansson D."/>
            <person name="Henrissat B."/>
            <person name="Hietala A."/>
            <person name="Himmelstrand K."/>
            <person name="Hoffmeister D."/>
            <person name="Hogberg N."/>
            <person name="James T.Y."/>
            <person name="Karlsson M."/>
            <person name="Kohler A."/>
            <person name="Kues U."/>
            <person name="Lee Y.H."/>
            <person name="Lin Y.C."/>
            <person name="Lind M."/>
            <person name="Lindquist E."/>
            <person name="Lombard V."/>
            <person name="Lucas S."/>
            <person name="Lunden K."/>
            <person name="Morin E."/>
            <person name="Murat C."/>
            <person name="Park J."/>
            <person name="Raffaello T."/>
            <person name="Rouze P."/>
            <person name="Salamov A."/>
            <person name="Schmutz J."/>
            <person name="Solheim H."/>
            <person name="Stahlberg J."/>
            <person name="Velez H."/>
            <person name="de Vries R.P."/>
            <person name="Wiebenga A."/>
            <person name="Woodward S."/>
            <person name="Yakovlev I."/>
            <person name="Garbelotto M."/>
            <person name="Martin F."/>
            <person name="Grigoriev I.V."/>
            <person name="Stenlid J."/>
        </authorList>
    </citation>
    <scope>NUCLEOTIDE SEQUENCE [LARGE SCALE GENOMIC DNA]</scope>
    <source>
        <strain evidence="3 4">TC 32-1</strain>
    </source>
</reference>
<name>W4KCW5_HETIT</name>
<evidence type="ECO:0000256" key="1">
    <source>
        <dbReference type="ARBA" id="ARBA00005595"/>
    </source>
</evidence>
<comment type="similarity">
    <text evidence="1">Belongs to the CWC16 family.</text>
</comment>
<dbReference type="GeneID" id="20667838"/>
<dbReference type="PANTHER" id="PTHR12111">
    <property type="entry name" value="SPLICING FACTOR YJU2"/>
    <property type="match status" value="1"/>
</dbReference>
<evidence type="ECO:0000313" key="3">
    <source>
        <dbReference type="EMBL" id="ETW82906.1"/>
    </source>
</evidence>
<dbReference type="FunCoup" id="W4KCW5">
    <property type="interactions" value="357"/>
</dbReference>
<feature type="compositionally biased region" description="Basic and acidic residues" evidence="2">
    <location>
        <begin position="232"/>
        <end position="253"/>
    </location>
</feature>
<dbReference type="OrthoDB" id="360327at2759"/>
<gene>
    <name evidence="3" type="ORF">HETIRDRAFT_163319</name>
</gene>
<dbReference type="RefSeq" id="XP_009545213.1">
    <property type="nucleotide sequence ID" value="XM_009546918.1"/>
</dbReference>
<dbReference type="HOGENOM" id="CLU_050402_0_1_1"/>
<accession>W4KCW5</accession>
<evidence type="ECO:0000313" key="4">
    <source>
        <dbReference type="Proteomes" id="UP000030671"/>
    </source>
</evidence>
<dbReference type="GO" id="GO:0071014">
    <property type="term" value="C:post-mRNA release spliceosomal complex"/>
    <property type="evidence" value="ECO:0007669"/>
    <property type="project" value="TreeGrafter"/>
</dbReference>
<protein>
    <recommendedName>
        <fullName evidence="5">DUF572-domain-containing protein</fullName>
    </recommendedName>
</protein>
<dbReference type="GO" id="GO:0000398">
    <property type="term" value="P:mRNA splicing, via spliceosome"/>
    <property type="evidence" value="ECO:0007669"/>
    <property type="project" value="InterPro"/>
</dbReference>
<dbReference type="Proteomes" id="UP000030671">
    <property type="component" value="Unassembled WGS sequence"/>
</dbReference>
<dbReference type="eggNOG" id="KOG2990">
    <property type="taxonomic scope" value="Eukaryota"/>
</dbReference>
<keyword evidence="4" id="KW-1185">Reference proteome</keyword>
<dbReference type="GO" id="GO:0005684">
    <property type="term" value="C:U2-type spliceosomal complex"/>
    <property type="evidence" value="ECO:0007669"/>
    <property type="project" value="TreeGrafter"/>
</dbReference>
<organism evidence="3 4">
    <name type="scientific">Heterobasidion irregulare (strain TC 32-1)</name>
    <dbReference type="NCBI Taxonomy" id="747525"/>
    <lineage>
        <taxon>Eukaryota</taxon>
        <taxon>Fungi</taxon>
        <taxon>Dikarya</taxon>
        <taxon>Basidiomycota</taxon>
        <taxon>Agaricomycotina</taxon>
        <taxon>Agaricomycetes</taxon>
        <taxon>Russulales</taxon>
        <taxon>Bondarzewiaceae</taxon>
        <taxon>Heterobasidion</taxon>
        <taxon>Heterobasidion annosum species complex</taxon>
    </lineage>
</organism>
<dbReference type="KEGG" id="hir:HETIRDRAFT_163319"/>
<dbReference type="Pfam" id="PF04502">
    <property type="entry name" value="Saf4_Yju2"/>
    <property type="match status" value="1"/>
</dbReference>
<evidence type="ECO:0008006" key="5">
    <source>
        <dbReference type="Google" id="ProtNLM"/>
    </source>
</evidence>
<evidence type="ECO:0000256" key="2">
    <source>
        <dbReference type="SAM" id="MobiDB-lite"/>
    </source>
</evidence>
<dbReference type="PANTHER" id="PTHR12111:SF2">
    <property type="entry name" value="SPLICING FACTOR YJU2B-RELATED"/>
    <property type="match status" value="1"/>
</dbReference>
<dbReference type="AlphaFoldDB" id="W4KCW5"/>
<feature type="region of interest" description="Disordered" evidence="2">
    <location>
        <begin position="231"/>
        <end position="330"/>
    </location>
</feature>
<dbReference type="InterPro" id="IPR007590">
    <property type="entry name" value="Saf4/Yju2"/>
</dbReference>